<keyword evidence="2" id="KW-1185">Reference proteome</keyword>
<dbReference type="RefSeq" id="WP_267301812.1">
    <property type="nucleotide sequence ID" value="NZ_JAOQJZ010000015.1"/>
</dbReference>
<comment type="caution">
    <text evidence="1">The sequence shown here is derived from an EMBL/GenBank/DDBJ whole genome shotgun (WGS) entry which is preliminary data.</text>
</comment>
<accession>A0AAE3IK12</accession>
<dbReference type="EMBL" id="JAOQJZ010000015">
    <property type="protein sequence ID" value="MCU6706717.1"/>
    <property type="molecule type" value="Genomic_DNA"/>
</dbReference>
<sequence length="42" mass="4812">MDNENEELVNCVLYKKIKRVEIAEISISKTMIKSAQQDNDGN</sequence>
<proteinExistence type="predicted"/>
<organism evidence="1 2">
    <name type="scientific">Hominimerdicola aceti</name>
    <dbReference type="NCBI Taxonomy" id="2981726"/>
    <lineage>
        <taxon>Bacteria</taxon>
        <taxon>Bacillati</taxon>
        <taxon>Bacillota</taxon>
        <taxon>Clostridia</taxon>
        <taxon>Eubacteriales</taxon>
        <taxon>Oscillospiraceae</taxon>
        <taxon>Hominimerdicola</taxon>
    </lineage>
</organism>
<gene>
    <name evidence="1" type="ORF">OCV57_12400</name>
</gene>
<name>A0AAE3IK12_9FIRM</name>
<reference evidence="1 2" key="1">
    <citation type="journal article" date="2021" name="ISME Commun">
        <title>Automated analysis of genomic sequences facilitates high-throughput and comprehensive description of bacteria.</title>
        <authorList>
            <person name="Hitch T.C.A."/>
        </authorList>
    </citation>
    <scope>NUCLEOTIDE SEQUENCE [LARGE SCALE GENOMIC DNA]</scope>
    <source>
        <strain evidence="1 2">Sanger_31</strain>
    </source>
</reference>
<evidence type="ECO:0000313" key="1">
    <source>
        <dbReference type="EMBL" id="MCU6706717.1"/>
    </source>
</evidence>
<evidence type="ECO:0000313" key="2">
    <source>
        <dbReference type="Proteomes" id="UP001208131"/>
    </source>
</evidence>
<dbReference type="AlphaFoldDB" id="A0AAE3IK12"/>
<dbReference type="Proteomes" id="UP001208131">
    <property type="component" value="Unassembled WGS sequence"/>
</dbReference>
<protein>
    <submittedName>
        <fullName evidence="1">Uncharacterized protein</fullName>
    </submittedName>
</protein>